<dbReference type="GO" id="GO:0016740">
    <property type="term" value="F:transferase activity"/>
    <property type="evidence" value="ECO:0007669"/>
    <property type="project" value="UniProtKB-KW"/>
</dbReference>
<gene>
    <name evidence="2" type="ORF">DSY98_05825</name>
</gene>
<dbReference type="Pfam" id="PF01425">
    <property type="entry name" value="Amidase"/>
    <property type="match status" value="1"/>
</dbReference>
<dbReference type="PANTHER" id="PTHR11895:SF176">
    <property type="entry name" value="AMIDASE AMID-RELATED"/>
    <property type="match status" value="1"/>
</dbReference>
<dbReference type="PROSITE" id="PS00571">
    <property type="entry name" value="AMIDASES"/>
    <property type="match status" value="1"/>
</dbReference>
<evidence type="ECO:0000313" key="2">
    <source>
        <dbReference type="EMBL" id="RTZ79448.1"/>
    </source>
</evidence>
<reference evidence="2 3" key="1">
    <citation type="submission" date="2018-06" db="EMBL/GenBank/DDBJ databases">
        <title>Combined omics and stable isotope probing to characterize newly discovered Mariana Back-Arc vent microbial communities.</title>
        <authorList>
            <person name="Trembath-Reichert E."/>
            <person name="Huber J.A."/>
        </authorList>
    </citation>
    <scope>NUCLEOTIDE SEQUENCE [LARGE SCALE GENOMIC DNA]</scope>
    <source>
        <strain evidence="2">MAG 63_2</strain>
    </source>
</reference>
<dbReference type="InterPro" id="IPR020556">
    <property type="entry name" value="Amidase_CS"/>
</dbReference>
<dbReference type="Proteomes" id="UP000286732">
    <property type="component" value="Unassembled WGS sequence"/>
</dbReference>
<evidence type="ECO:0000313" key="3">
    <source>
        <dbReference type="Proteomes" id="UP000286732"/>
    </source>
</evidence>
<evidence type="ECO:0000259" key="1">
    <source>
        <dbReference type="Pfam" id="PF01425"/>
    </source>
</evidence>
<dbReference type="Gene3D" id="3.90.1300.10">
    <property type="entry name" value="Amidase signature (AS) domain"/>
    <property type="match status" value="1"/>
</dbReference>
<dbReference type="InterPro" id="IPR000120">
    <property type="entry name" value="Amidase"/>
</dbReference>
<name>A0A432G853_9DELT</name>
<keyword evidence="2" id="KW-0808">Transferase</keyword>
<sequence>MVDEALSRMSLTEISEALVKREVSSQEVVRNSLEELEKRGPSLNCVARLFPEQALAEAESADQELSSGISPGPLHGVPLLHKDMFYRTGKISACGSKICKDFVPDATATALLKLDQAGALDIGRLKMVEFAYGLTGHNEITGDVRNPWNPEYIPGGSSSGPAAAVAGFLSYGSLGSDTGGSIRFPASCCGLVGMKPTYGRVSRFGAMPLSFSLDHIGPLTRTVADCALLTQIIAGKDTNDSTSYYQPKPDFLSGIQSGIQGLKIGVPTTYGNGPSGFLDQLHPEVQREMESSLAVFRSLGAKVVEIPLPENFEISNNMANIIAGAESSSAHANWLKEQPEDYGSQTRERLLTGLLFSAVDYLDALKLRKVILEDFLKQVFDKVDVLHAPVVPIPVPTLEESNIQANPGFIEYLTLLGHFTRPFDYLGLPALSVPAGLTDNGLPSGFQLVAPPFEEALLFRTARAFEKENPWSYPQVTLG</sequence>
<comment type="caution">
    <text evidence="2">The sequence shown here is derived from an EMBL/GenBank/DDBJ whole genome shotgun (WGS) entry which is preliminary data.</text>
</comment>
<dbReference type="InterPro" id="IPR023631">
    <property type="entry name" value="Amidase_dom"/>
</dbReference>
<feature type="domain" description="Amidase" evidence="1">
    <location>
        <begin position="27"/>
        <end position="458"/>
    </location>
</feature>
<protein>
    <submittedName>
        <fullName evidence="2">Asp-tRNA(Asn)/Glu-tRNA(Gln) amidotransferase GatCAB subunit A</fullName>
    </submittedName>
</protein>
<dbReference type="EMBL" id="QNZM01000225">
    <property type="protein sequence ID" value="RTZ79448.1"/>
    <property type="molecule type" value="Genomic_DNA"/>
</dbReference>
<accession>A0A432G853</accession>
<organism evidence="2 3">
    <name type="scientific">SAR324 cluster bacterium</name>
    <dbReference type="NCBI Taxonomy" id="2024889"/>
    <lineage>
        <taxon>Bacteria</taxon>
        <taxon>Deltaproteobacteria</taxon>
        <taxon>SAR324 cluster</taxon>
    </lineage>
</organism>
<dbReference type="SUPFAM" id="SSF75304">
    <property type="entry name" value="Amidase signature (AS) enzymes"/>
    <property type="match status" value="1"/>
</dbReference>
<dbReference type="InterPro" id="IPR036928">
    <property type="entry name" value="AS_sf"/>
</dbReference>
<dbReference type="AlphaFoldDB" id="A0A432G853"/>
<dbReference type="PANTHER" id="PTHR11895">
    <property type="entry name" value="TRANSAMIDASE"/>
    <property type="match status" value="1"/>
</dbReference>
<proteinExistence type="predicted"/>